<proteinExistence type="predicted"/>
<gene>
    <name evidence="1" type="primary">TAN1</name>
    <name evidence="1" type="synonym">THUMPD1</name>
</gene>
<accession>A0A075FNK3</accession>
<name>A0A075FNK3_9ARCH</name>
<evidence type="ECO:0000313" key="1">
    <source>
        <dbReference type="EMBL" id="AIE93205.1"/>
    </source>
</evidence>
<organism evidence="1">
    <name type="scientific">uncultured marine thaumarchaeote AD1000_33_B07</name>
    <dbReference type="NCBI Taxonomy" id="1455908"/>
    <lineage>
        <taxon>Archaea</taxon>
        <taxon>Nitrososphaerota</taxon>
        <taxon>environmental samples</taxon>
    </lineage>
</organism>
<dbReference type="AlphaFoldDB" id="A0A075FNK3"/>
<protein>
    <submittedName>
        <fullName evidence="1">THUMP domain-containing protein (TAN1, THUMPD1)</fullName>
    </submittedName>
</protein>
<sequence length="87" mass="10145">MNLFITCARSLEPETENEIRKIINESGDQKPEIYKSNMRGILFVNTNIEASKIIDCVKVKIKDEPWSVRYCLRIIPIQLECDTDIEK</sequence>
<dbReference type="EMBL" id="KF900389">
    <property type="protein sequence ID" value="AIE93205.1"/>
    <property type="molecule type" value="Genomic_DNA"/>
</dbReference>
<reference evidence="1" key="1">
    <citation type="journal article" date="2014" name="Genome Biol. Evol.">
        <title>Pangenome evidence for extensive interdomain horizontal transfer affecting lineage core and shell genes in uncultured planktonic thaumarchaeota and euryarchaeota.</title>
        <authorList>
            <person name="Deschamps P."/>
            <person name="Zivanovic Y."/>
            <person name="Moreira D."/>
            <person name="Rodriguez-Valera F."/>
            <person name="Lopez-Garcia P."/>
        </authorList>
    </citation>
    <scope>NUCLEOTIDE SEQUENCE</scope>
</reference>